<evidence type="ECO:0000256" key="2">
    <source>
        <dbReference type="SAM" id="MobiDB-lite"/>
    </source>
</evidence>
<evidence type="ECO:0000313" key="4">
    <source>
        <dbReference type="Proteomes" id="UP000440578"/>
    </source>
</evidence>
<proteinExistence type="predicted"/>
<gene>
    <name evidence="3" type="primary">SPATA17</name>
    <name evidence="3" type="ORF">FJT64_022164</name>
</gene>
<keyword evidence="4" id="KW-1185">Reference proteome</keyword>
<reference evidence="3 4" key="1">
    <citation type="submission" date="2019-07" db="EMBL/GenBank/DDBJ databases">
        <title>Draft genome assembly of a fouling barnacle, Amphibalanus amphitrite (Darwin, 1854): The first reference genome for Thecostraca.</title>
        <authorList>
            <person name="Kim W."/>
        </authorList>
    </citation>
    <scope>NUCLEOTIDE SEQUENCE [LARGE SCALE GENOMIC DNA]</scope>
    <source>
        <strain evidence="3">SNU_AA5</strain>
        <tissue evidence="3">Soma without cirri and trophi</tissue>
    </source>
</reference>
<dbReference type="Gene3D" id="1.20.5.190">
    <property type="match status" value="1"/>
</dbReference>
<dbReference type="CDD" id="cd23767">
    <property type="entry name" value="IQCD"/>
    <property type="match status" value="1"/>
</dbReference>
<dbReference type="PANTHER" id="PTHR22590">
    <property type="entry name" value="MYOSIN MOTOR DOMAIN-CONTAINING PROTEIN"/>
    <property type="match status" value="1"/>
</dbReference>
<dbReference type="PROSITE" id="PS50096">
    <property type="entry name" value="IQ"/>
    <property type="match status" value="2"/>
</dbReference>
<feature type="compositionally biased region" description="Basic and acidic residues" evidence="2">
    <location>
        <begin position="206"/>
        <end position="217"/>
    </location>
</feature>
<feature type="region of interest" description="Disordered" evidence="2">
    <location>
        <begin position="199"/>
        <end position="225"/>
    </location>
</feature>
<dbReference type="PANTHER" id="PTHR22590:SF2">
    <property type="entry name" value="IQ DOMAIN-CONTAINING PROTEIN N"/>
    <property type="match status" value="1"/>
</dbReference>
<dbReference type="SMART" id="SM00015">
    <property type="entry name" value="IQ"/>
    <property type="match status" value="3"/>
</dbReference>
<dbReference type="InterPro" id="IPR027417">
    <property type="entry name" value="P-loop_NTPase"/>
</dbReference>
<dbReference type="Pfam" id="PF00612">
    <property type="entry name" value="IQ"/>
    <property type="match status" value="3"/>
</dbReference>
<organism evidence="3 4">
    <name type="scientific">Amphibalanus amphitrite</name>
    <name type="common">Striped barnacle</name>
    <name type="synonym">Balanus amphitrite</name>
    <dbReference type="NCBI Taxonomy" id="1232801"/>
    <lineage>
        <taxon>Eukaryota</taxon>
        <taxon>Metazoa</taxon>
        <taxon>Ecdysozoa</taxon>
        <taxon>Arthropoda</taxon>
        <taxon>Crustacea</taxon>
        <taxon>Multicrustacea</taxon>
        <taxon>Cirripedia</taxon>
        <taxon>Thoracica</taxon>
        <taxon>Thoracicalcarea</taxon>
        <taxon>Balanomorpha</taxon>
        <taxon>Balanoidea</taxon>
        <taxon>Balanidae</taxon>
        <taxon>Amphibalaninae</taxon>
        <taxon>Amphibalanus</taxon>
    </lineage>
</organism>
<dbReference type="InterPro" id="IPR000048">
    <property type="entry name" value="IQ_motif_EF-hand-BS"/>
</dbReference>
<accession>A0A6A4WHT0</accession>
<protein>
    <submittedName>
        <fullName evidence="3">Spermatogenesis-associated protein 17</fullName>
    </submittedName>
</protein>
<dbReference type="InterPro" id="IPR052318">
    <property type="entry name" value="CellDiv_DevSignal_Domain"/>
</dbReference>
<evidence type="ECO:0000256" key="1">
    <source>
        <dbReference type="ARBA" id="ARBA00022737"/>
    </source>
</evidence>
<name>A0A6A4WHT0_AMPAM</name>
<dbReference type="OrthoDB" id="10263264at2759"/>
<keyword evidence="1" id="KW-0677">Repeat</keyword>
<dbReference type="SUPFAM" id="SSF52540">
    <property type="entry name" value="P-loop containing nucleoside triphosphate hydrolases"/>
    <property type="match status" value="1"/>
</dbReference>
<dbReference type="Proteomes" id="UP000440578">
    <property type="component" value="Unassembled WGS sequence"/>
</dbReference>
<comment type="caution">
    <text evidence="3">The sequence shown here is derived from an EMBL/GenBank/DDBJ whole genome shotgun (WGS) entry which is preliminary data.</text>
</comment>
<sequence length="331" mass="38972">MTTYQRLVVQLDTFPELVVLRHHEADTDRAREYRAAVRLQSWVRGYRIRDRLRRLHQLAAVIQRHWRGYLGRRYYRRLLQETVLRAQADYYRRQATLIQKTWRGFRSRLFVFNFAEWKGYLNFVADQNDELRVQCALECRRLSEERKTVCSSEILQQKTLIKTHHMISTKTIPGVYNSPYHRERIGIEKHLASIRFPVRPTKKAKTKPEDKVEDDKSASGASKLQGPFLPRLELRRRLSRRPCQSLRTAEPFENTEAAVRDQRRLAKVHCVSEQPFRPPTAHLLPPLLSSVHAAVPYRAPPPFRETDSSRFVGSGDFRRVLRPVETFDGCV</sequence>
<dbReference type="EMBL" id="VIIS01000677">
    <property type="protein sequence ID" value="KAF0306285.1"/>
    <property type="molecule type" value="Genomic_DNA"/>
</dbReference>
<evidence type="ECO:0000313" key="3">
    <source>
        <dbReference type="EMBL" id="KAF0306285.1"/>
    </source>
</evidence>
<dbReference type="AlphaFoldDB" id="A0A6A4WHT0"/>